<dbReference type="Proteomes" id="UP000010077">
    <property type="component" value="Chromosome"/>
</dbReference>
<gene>
    <name evidence="1" type="ORF">A1OE_1477</name>
</gene>
<name>K7ZDM0_9PROT</name>
<organism evidence="1 2">
    <name type="scientific">Candidatus Endolissoclinum faulkneri L2</name>
    <dbReference type="NCBI Taxonomy" id="1193729"/>
    <lineage>
        <taxon>Bacteria</taxon>
        <taxon>Pseudomonadati</taxon>
        <taxon>Pseudomonadota</taxon>
        <taxon>Alphaproteobacteria</taxon>
        <taxon>Rhodospirillales</taxon>
        <taxon>Rhodospirillaceae</taxon>
        <taxon>Candidatus Endolissoclinum</taxon>
    </lineage>
</organism>
<protein>
    <submittedName>
        <fullName evidence="1">Uncharacterized protein</fullName>
    </submittedName>
</protein>
<dbReference type="KEGG" id="thal:A1OE_1477"/>
<keyword evidence="2" id="KW-1185">Reference proteome</keyword>
<dbReference type="AlphaFoldDB" id="K7ZDM0"/>
<evidence type="ECO:0000313" key="1">
    <source>
        <dbReference type="EMBL" id="AFX99646.1"/>
    </source>
</evidence>
<accession>K7ZDM0</accession>
<reference evidence="1 2" key="1">
    <citation type="journal article" date="2012" name="Proc. Natl. Acad. Sci. U.S.A.">
        <title>Genome streamlining and chemical defense in a coral reef symbiosis.</title>
        <authorList>
            <person name="Kwan J.C."/>
            <person name="Donia M.S."/>
            <person name="Han A.W."/>
            <person name="Hirose E."/>
            <person name="Haygood M.G."/>
            <person name="Schmidt E.W."/>
        </authorList>
    </citation>
    <scope>NUCLEOTIDE SEQUENCE [LARGE SCALE GENOMIC DNA]</scope>
    <source>
        <strain evidence="1 2">L2</strain>
    </source>
</reference>
<dbReference type="HOGENOM" id="CLU_3341722_0_0_5"/>
<evidence type="ECO:0000313" key="2">
    <source>
        <dbReference type="Proteomes" id="UP000010077"/>
    </source>
</evidence>
<proteinExistence type="predicted"/>
<sequence>MVIIVIIINYNYESAKFNIIDLKLKDISIYFIYKSQL</sequence>
<dbReference type="EMBL" id="CP003539">
    <property type="protein sequence ID" value="AFX99646.1"/>
    <property type="molecule type" value="Genomic_DNA"/>
</dbReference>